<evidence type="ECO:0000256" key="7">
    <source>
        <dbReference type="ARBA" id="ARBA00022643"/>
    </source>
</evidence>
<feature type="domain" description="PAC" evidence="17">
    <location>
        <begin position="446"/>
        <end position="497"/>
    </location>
</feature>
<evidence type="ECO:0000313" key="18">
    <source>
        <dbReference type="EMBL" id="MDN3568144.1"/>
    </source>
</evidence>
<evidence type="ECO:0000256" key="9">
    <source>
        <dbReference type="ARBA" id="ARBA00022737"/>
    </source>
</evidence>
<dbReference type="Gene3D" id="3.30.565.10">
    <property type="entry name" value="Histidine kinase-like ATPase, C-terminal domain"/>
    <property type="match status" value="1"/>
</dbReference>
<dbReference type="InterPro" id="IPR035965">
    <property type="entry name" value="PAS-like_dom_sf"/>
</dbReference>
<accession>A0ABT8AEA2</accession>
<dbReference type="EMBL" id="JAUFPN010000204">
    <property type="protein sequence ID" value="MDN3568144.1"/>
    <property type="molecule type" value="Genomic_DNA"/>
</dbReference>
<dbReference type="Proteomes" id="UP001529369">
    <property type="component" value="Unassembled WGS sequence"/>
</dbReference>
<keyword evidence="5" id="KW-0716">Sensory transduction</keyword>
<sequence length="831" mass="88662">MSPDRRRLSLRTLLLLLVVTVALPLTALAGLAVWHAHNQARGRAEAEVLGQARTMTALVDREIQRVETGLRALADSSALARGDLAAVDTEMRAMAAQLDGTAIGLGSLDGQLLSTTWPVGERRPQAPTPPAMHDTLTTGRSKVTNLVSSQNTGRLVVAVVVPVVGPSALAGPAPPEGSGMAQAPSAPANPTPRPRPRFAFAAALPEGRLAMALRERNEPGSEARIAAVIDRAGVVVARSVAEADYIGRTVHPDFARALANLPEGVLHDAPTYDGSTATFAFATAPRSGFTVALSLPESEFSAPLWRALRQVGLLAAAILAGGVALAAMLAGRIARALQRLTDSTVPERPILREVDDLAQAMAERDQAMERLTTSEHRFRALAKAGALVLWRSDADGGILDAEGWQALTGQSDTALRGAGWLAMLHPDDLARTLAAWENARQQDRPIDIEYRVRTSGGEWHWVRARAVPLRDGAQAVEWVGVVEDVDSHRQAALALADREERLRLAVSAARLTTWEYDPVADRGSRASATSEAIEAPVTSSFTLADWTASVHPDDRPATHALLQATIEGEIPEFIAEFRVKRRSPSQGWAWIATHGAVAARDPMTGAVLRLAGVSQDVSERREAEQRRILLAREVDHRAKNVLAVVQSVLRLTRRDQPETFVATVEARVAALARAHTLLAEEGWIGADLQVLAERETASCPPGSVVLEGPALAVAAAAVQPLAMVLHELATNAAKHGAASRLGGKVTLSWVVEDGFVELCWAEQGGPPMVEAPTRRGFGSRMIDAIVRGQLGGALTLAWRPAGLECRMRLPASRLLSAEALNPRRRATAPVA</sequence>
<dbReference type="Gene3D" id="3.30.450.20">
    <property type="entry name" value="PAS domain"/>
    <property type="match status" value="3"/>
</dbReference>
<evidence type="ECO:0000256" key="3">
    <source>
        <dbReference type="ARBA" id="ARBA00022543"/>
    </source>
</evidence>
<comment type="caution">
    <text evidence="18">The sequence shown here is derived from an EMBL/GenBank/DDBJ whole genome shotgun (WGS) entry which is preliminary data.</text>
</comment>
<dbReference type="SMART" id="SM00911">
    <property type="entry name" value="HWE_HK"/>
    <property type="match status" value="1"/>
</dbReference>
<dbReference type="EC" id="2.7.13.3" evidence="2"/>
<dbReference type="InterPro" id="IPR011102">
    <property type="entry name" value="Sig_transdc_His_kinase_HWE"/>
</dbReference>
<evidence type="ECO:0000256" key="8">
    <source>
        <dbReference type="ARBA" id="ARBA00022679"/>
    </source>
</evidence>
<dbReference type="InterPro" id="IPR000014">
    <property type="entry name" value="PAS"/>
</dbReference>
<dbReference type="InterPro" id="IPR013655">
    <property type="entry name" value="PAS_fold_3"/>
</dbReference>
<keyword evidence="14" id="KW-0843">Virulence</keyword>
<comment type="catalytic activity">
    <reaction evidence="1">
        <text>ATP + protein L-histidine = ADP + protein N-phospho-L-histidine.</text>
        <dbReference type="EC" id="2.7.13.3"/>
    </reaction>
</comment>
<proteinExistence type="predicted"/>
<dbReference type="Pfam" id="PF07536">
    <property type="entry name" value="HWE_HK"/>
    <property type="match status" value="1"/>
</dbReference>
<evidence type="ECO:0000256" key="2">
    <source>
        <dbReference type="ARBA" id="ARBA00012438"/>
    </source>
</evidence>
<keyword evidence="3" id="KW-0600">Photoreceptor protein</keyword>
<keyword evidence="10" id="KW-0547">Nucleotide-binding</keyword>
<keyword evidence="13" id="KW-0157">Chromophore</keyword>
<dbReference type="Pfam" id="PF08447">
    <property type="entry name" value="PAS_3"/>
    <property type="match status" value="2"/>
</dbReference>
<keyword evidence="9" id="KW-0677">Repeat</keyword>
<dbReference type="SMART" id="SM00086">
    <property type="entry name" value="PAC"/>
    <property type="match status" value="2"/>
</dbReference>
<feature type="domain" description="PAC" evidence="17">
    <location>
        <begin position="573"/>
        <end position="629"/>
    </location>
</feature>
<dbReference type="InterPro" id="IPR036890">
    <property type="entry name" value="HATPase_C_sf"/>
</dbReference>
<evidence type="ECO:0000259" key="17">
    <source>
        <dbReference type="PROSITE" id="PS50113"/>
    </source>
</evidence>
<dbReference type="PANTHER" id="PTHR41523">
    <property type="entry name" value="TWO-COMPONENT SYSTEM SENSOR PROTEIN"/>
    <property type="match status" value="1"/>
</dbReference>
<dbReference type="SUPFAM" id="SSF55874">
    <property type="entry name" value="ATPase domain of HSP90 chaperone/DNA topoisomerase II/histidine kinase"/>
    <property type="match status" value="1"/>
</dbReference>
<evidence type="ECO:0000256" key="14">
    <source>
        <dbReference type="ARBA" id="ARBA00023026"/>
    </source>
</evidence>
<evidence type="ECO:0000256" key="11">
    <source>
        <dbReference type="ARBA" id="ARBA00022777"/>
    </source>
</evidence>
<keyword evidence="6" id="KW-0285">Flavoprotein</keyword>
<dbReference type="PANTHER" id="PTHR41523:SF8">
    <property type="entry name" value="ETHYLENE RESPONSE SENSOR PROTEIN"/>
    <property type="match status" value="1"/>
</dbReference>
<evidence type="ECO:0000256" key="6">
    <source>
        <dbReference type="ARBA" id="ARBA00022630"/>
    </source>
</evidence>
<evidence type="ECO:0000256" key="10">
    <source>
        <dbReference type="ARBA" id="ARBA00022741"/>
    </source>
</evidence>
<keyword evidence="4" id="KW-0597">Phosphoprotein</keyword>
<dbReference type="PROSITE" id="PS50113">
    <property type="entry name" value="PAC"/>
    <property type="match status" value="2"/>
</dbReference>
<evidence type="ECO:0000313" key="19">
    <source>
        <dbReference type="Proteomes" id="UP001529369"/>
    </source>
</evidence>
<keyword evidence="12" id="KW-0067">ATP-binding</keyword>
<keyword evidence="8" id="KW-0808">Transferase</keyword>
<name>A0ABT8AEA2_9PROT</name>
<dbReference type="NCBIfam" id="TIGR00229">
    <property type="entry name" value="sensory_box"/>
    <property type="match status" value="1"/>
</dbReference>
<evidence type="ECO:0000256" key="4">
    <source>
        <dbReference type="ARBA" id="ARBA00022553"/>
    </source>
</evidence>
<dbReference type="CDD" id="cd00130">
    <property type="entry name" value="PAS"/>
    <property type="match status" value="1"/>
</dbReference>
<evidence type="ECO:0000256" key="12">
    <source>
        <dbReference type="ARBA" id="ARBA00022840"/>
    </source>
</evidence>
<dbReference type="SUPFAM" id="SSF55785">
    <property type="entry name" value="PYP-like sensor domain (PAS domain)"/>
    <property type="match status" value="2"/>
</dbReference>
<dbReference type="InterPro" id="IPR000700">
    <property type="entry name" value="PAS-assoc_C"/>
</dbReference>
<evidence type="ECO:0000256" key="5">
    <source>
        <dbReference type="ARBA" id="ARBA00022606"/>
    </source>
</evidence>
<protein>
    <recommendedName>
        <fullName evidence="2">histidine kinase</fullName>
        <ecNumber evidence="2">2.7.13.3</ecNumber>
    </recommendedName>
</protein>
<feature type="region of interest" description="Disordered" evidence="16">
    <location>
        <begin position="173"/>
        <end position="194"/>
    </location>
</feature>
<keyword evidence="15" id="KW-0675">Receptor</keyword>
<evidence type="ECO:0000256" key="16">
    <source>
        <dbReference type="SAM" id="MobiDB-lite"/>
    </source>
</evidence>
<gene>
    <name evidence="18" type="ORF">QWZ14_27505</name>
</gene>
<evidence type="ECO:0000256" key="15">
    <source>
        <dbReference type="ARBA" id="ARBA00023170"/>
    </source>
</evidence>
<keyword evidence="11" id="KW-0418">Kinase</keyword>
<dbReference type="RefSeq" id="WP_290320245.1">
    <property type="nucleotide sequence ID" value="NZ_JAUFPN010000204.1"/>
</dbReference>
<feature type="compositionally biased region" description="Low complexity" evidence="16">
    <location>
        <begin position="173"/>
        <end position="186"/>
    </location>
</feature>
<evidence type="ECO:0000256" key="13">
    <source>
        <dbReference type="ARBA" id="ARBA00022991"/>
    </source>
</evidence>
<dbReference type="InterPro" id="IPR001610">
    <property type="entry name" value="PAC"/>
</dbReference>
<reference evidence="19" key="1">
    <citation type="journal article" date="2019" name="Int. J. Syst. Evol. Microbiol.">
        <title>The Global Catalogue of Microorganisms (GCM) 10K type strain sequencing project: providing services to taxonomists for standard genome sequencing and annotation.</title>
        <authorList>
            <consortium name="The Broad Institute Genomics Platform"/>
            <consortium name="The Broad Institute Genome Sequencing Center for Infectious Disease"/>
            <person name="Wu L."/>
            <person name="Ma J."/>
        </authorList>
    </citation>
    <scope>NUCLEOTIDE SEQUENCE [LARGE SCALE GENOMIC DNA]</scope>
    <source>
        <strain evidence="19">CECT 7131</strain>
    </source>
</reference>
<keyword evidence="7" id="KW-0288">FMN</keyword>
<organism evidence="18 19">
    <name type="scientific">Paeniroseomonas aquatica</name>
    <dbReference type="NCBI Taxonomy" id="373043"/>
    <lineage>
        <taxon>Bacteria</taxon>
        <taxon>Pseudomonadati</taxon>
        <taxon>Pseudomonadota</taxon>
        <taxon>Alphaproteobacteria</taxon>
        <taxon>Acetobacterales</taxon>
        <taxon>Acetobacteraceae</taxon>
        <taxon>Paeniroseomonas</taxon>
    </lineage>
</organism>
<evidence type="ECO:0000256" key="1">
    <source>
        <dbReference type="ARBA" id="ARBA00000085"/>
    </source>
</evidence>
<keyword evidence="19" id="KW-1185">Reference proteome</keyword>